<reference evidence="1 2" key="1">
    <citation type="submission" date="2016-09" db="EMBL/GenBank/DDBJ databases">
        <title>Metabolic pathway, cell adaptation mechanisms and a novel monoxygenase revealed through proteogenomic-transcription analysis of a Sphingomonas haloaromaticamans strain degrading the fungicide ortho-phenylphenol.</title>
        <authorList>
            <person name="Perruchon C."/>
            <person name="Papadopoulou E.S."/>
            <person name="Rousidou C."/>
            <person name="Vasileiadis S."/>
            <person name="Tanou G."/>
            <person name="Amoutzias G."/>
            <person name="Molassiotis A."/>
            <person name="Karpouzas D.G."/>
        </authorList>
    </citation>
    <scope>NUCLEOTIDE SEQUENCE [LARGE SCALE GENOMIC DNA]</scope>
    <source>
        <strain evidence="1 2">P3</strain>
    </source>
</reference>
<proteinExistence type="predicted"/>
<dbReference type="EMBL" id="MIPT01000001">
    <property type="protein sequence ID" value="OHT18289.1"/>
    <property type="molecule type" value="Genomic_DNA"/>
</dbReference>
<gene>
    <name evidence="1" type="ORF">BHE75_00260</name>
</gene>
<dbReference type="OrthoDB" id="8482175at2"/>
<dbReference type="AlphaFoldDB" id="A0A1S1H7X9"/>
<accession>A0A1S1H7X9</accession>
<name>A0A1S1H7X9_9SPHN</name>
<comment type="caution">
    <text evidence="1">The sequence shown here is derived from an EMBL/GenBank/DDBJ whole genome shotgun (WGS) entry which is preliminary data.</text>
</comment>
<protein>
    <submittedName>
        <fullName evidence="1">Uncharacterized protein</fullName>
    </submittedName>
</protein>
<keyword evidence="2" id="KW-1185">Reference proteome</keyword>
<dbReference type="Proteomes" id="UP000179467">
    <property type="component" value="Unassembled WGS sequence"/>
</dbReference>
<organism evidence="1 2">
    <name type="scientific">Edaphosphingomonas haloaromaticamans</name>
    <dbReference type="NCBI Taxonomy" id="653954"/>
    <lineage>
        <taxon>Bacteria</taxon>
        <taxon>Pseudomonadati</taxon>
        <taxon>Pseudomonadota</taxon>
        <taxon>Alphaproteobacteria</taxon>
        <taxon>Sphingomonadales</taxon>
        <taxon>Rhizorhabdaceae</taxon>
        <taxon>Edaphosphingomonas</taxon>
    </lineage>
</organism>
<evidence type="ECO:0000313" key="2">
    <source>
        <dbReference type="Proteomes" id="UP000179467"/>
    </source>
</evidence>
<evidence type="ECO:0000313" key="1">
    <source>
        <dbReference type="EMBL" id="OHT18289.1"/>
    </source>
</evidence>
<dbReference type="RefSeq" id="WP_015458928.1">
    <property type="nucleotide sequence ID" value="NZ_MIPT01000001.1"/>
</dbReference>
<sequence>MSENETKIGFVHDNHIRKYGIWPQYFGLKTRLRGNVFFSDIINPDDQWTDWEGRPANVVDLSQQTPENYHDTHNHYQNVMSEVWNFAPHTNGIAFWGDASAIANDSAAWGGFVSARSSYVRYTGTPGSKFEEALPPGLNHSVSREDFDCQLTGLEVDVINGGKPGVMGNKAKHGITIVGFGNPNSHAVSVICENFDCEESRRRGQFETGVYFQNSIHPDYGRLVVADFDRARIGLDFRGAVFREGAAQFRTVGSGTGIVFNGGKGGEVYAEAQSAVAQEDSCLTIRCGKAGLRILDSAGEKTLIHIDGEGRIVISGEVVINGKVF</sequence>